<dbReference type="Proteomes" id="UP000433483">
    <property type="component" value="Unassembled WGS sequence"/>
</dbReference>
<evidence type="ECO:0000313" key="2">
    <source>
        <dbReference type="EMBL" id="KAE9085382.1"/>
    </source>
</evidence>
<dbReference type="Proteomes" id="UP000440367">
    <property type="component" value="Unassembled WGS sequence"/>
</dbReference>
<reference evidence="7 8" key="1">
    <citation type="submission" date="2018-08" db="EMBL/GenBank/DDBJ databases">
        <title>Genomic investigation of the strawberry pathogen Phytophthora fragariae indicates pathogenicity is determined by transcriptional variation in three key races.</title>
        <authorList>
            <person name="Adams T.M."/>
            <person name="Armitage A.D."/>
            <person name="Sobczyk M.K."/>
            <person name="Bates H.J."/>
            <person name="Dunwell J.M."/>
            <person name="Nellist C.F."/>
            <person name="Harrison R.J."/>
        </authorList>
    </citation>
    <scope>NUCLEOTIDE SEQUENCE [LARGE SCALE GENOMIC DNA]</scope>
    <source>
        <strain evidence="6 9">A4</strain>
        <strain evidence="5 10">BC-1</strain>
        <strain evidence="4 8">NOV-27</strain>
        <strain evidence="3 11">NOV-5</strain>
        <strain evidence="2 12">NOV-71</strain>
        <strain evidence="1 7">NOV-9</strain>
    </source>
</reference>
<evidence type="ECO:0000313" key="5">
    <source>
        <dbReference type="EMBL" id="KAE9199375.1"/>
    </source>
</evidence>
<dbReference type="Proteomes" id="UP000437068">
    <property type="component" value="Unassembled WGS sequence"/>
</dbReference>
<name>A0A6A3E1U4_9STRA</name>
<evidence type="ECO:0000313" key="4">
    <source>
        <dbReference type="EMBL" id="KAE9185661.1"/>
    </source>
</evidence>
<evidence type="ECO:0000313" key="11">
    <source>
        <dbReference type="Proteomes" id="UP000440732"/>
    </source>
</evidence>
<gene>
    <name evidence="6" type="ORF">PF001_g20255</name>
    <name evidence="5" type="ORF">PF002_g22164</name>
    <name evidence="4" type="ORF">PF005_g21164</name>
    <name evidence="3" type="ORF">PF006_g20060</name>
    <name evidence="2" type="ORF">PF007_g21170</name>
    <name evidence="1" type="ORF">PF009_g22013</name>
</gene>
<dbReference type="EMBL" id="QXGB01001780">
    <property type="protein sequence ID" value="KAE9185661.1"/>
    <property type="molecule type" value="Genomic_DNA"/>
</dbReference>
<evidence type="ECO:0000313" key="12">
    <source>
        <dbReference type="Proteomes" id="UP000441208"/>
    </source>
</evidence>
<keyword evidence="8" id="KW-1185">Reference proteome</keyword>
<dbReference type="EMBL" id="QXGE01001729">
    <property type="protein sequence ID" value="KAE9288994.1"/>
    <property type="molecule type" value="Genomic_DNA"/>
</dbReference>
<dbReference type="EMBL" id="QXGF01001784">
    <property type="protein sequence ID" value="KAE8927829.1"/>
    <property type="molecule type" value="Genomic_DNA"/>
</dbReference>
<accession>A0A6A3E1U4</accession>
<evidence type="ECO:0000313" key="1">
    <source>
        <dbReference type="EMBL" id="KAE8927829.1"/>
    </source>
</evidence>
<evidence type="ECO:0000313" key="3">
    <source>
        <dbReference type="EMBL" id="KAE9112099.1"/>
    </source>
</evidence>
<proteinExistence type="predicted"/>
<protein>
    <submittedName>
        <fullName evidence="1">Uncharacterized protein</fullName>
    </submittedName>
</protein>
<dbReference type="Proteomes" id="UP000440732">
    <property type="component" value="Unassembled WGS sequence"/>
</dbReference>
<sequence>MQVDPEETPPPNALLLLVSGDGIPLLVRPYGGVRAPPSAAVGVASALYHAARRENDSVVDLQLLALETKHRSVVYEMTPIDLLLVFASDKPCDGCPSTAVMIRRMLRTVFDALLLLIGRRNLRDWDASKLRAAISRQVEVLDAIVTQFQSDPRFIFGRPVRDVVAYRQLDGIDIGENDGLTQGAWLENGELVGEYFQPRGPKILDGNELLLLTVLGECVGRRESNYTHHIGRIYLKRTQADVKVVIRNSSRGPLITFIGIFRDQIEEDKALRDVADRLLSCRSKARVRETGSSLGGIPNTLICAYASRLGETPSPSCRTLAYLHSAWDTVVKAEVTRLKIPIATKDLSRNFWWRELCRFAAHRQSTMENAATQPSDFKQEDDSLTFLQHVRGPIQFVSLCIGPVPVAKMVAIGDSLASAMLNIQ</sequence>
<organism evidence="1 7">
    <name type="scientific">Phytophthora fragariae</name>
    <dbReference type="NCBI Taxonomy" id="53985"/>
    <lineage>
        <taxon>Eukaryota</taxon>
        <taxon>Sar</taxon>
        <taxon>Stramenopiles</taxon>
        <taxon>Oomycota</taxon>
        <taxon>Peronosporomycetes</taxon>
        <taxon>Peronosporales</taxon>
        <taxon>Peronosporaceae</taxon>
        <taxon>Phytophthora</taxon>
    </lineage>
</organism>
<evidence type="ECO:0000313" key="10">
    <source>
        <dbReference type="Proteomes" id="UP000440367"/>
    </source>
</evidence>
<evidence type="ECO:0000313" key="8">
    <source>
        <dbReference type="Proteomes" id="UP000433483"/>
    </source>
</evidence>
<dbReference type="AlphaFoldDB" id="A0A6A3E1U4"/>
<evidence type="ECO:0000313" key="7">
    <source>
        <dbReference type="Proteomes" id="UP000429523"/>
    </source>
</evidence>
<comment type="caution">
    <text evidence="1">The sequence shown here is derived from an EMBL/GenBank/DDBJ whole genome shotgun (WGS) entry which is preliminary data.</text>
</comment>
<evidence type="ECO:0000313" key="9">
    <source>
        <dbReference type="Proteomes" id="UP000437068"/>
    </source>
</evidence>
<dbReference type="EMBL" id="QXGD01001774">
    <property type="protein sequence ID" value="KAE9199375.1"/>
    <property type="molecule type" value="Genomic_DNA"/>
</dbReference>
<evidence type="ECO:0000313" key="6">
    <source>
        <dbReference type="EMBL" id="KAE9288994.1"/>
    </source>
</evidence>
<dbReference type="EMBL" id="QXGA01001719">
    <property type="protein sequence ID" value="KAE9112099.1"/>
    <property type="molecule type" value="Genomic_DNA"/>
</dbReference>
<dbReference type="Proteomes" id="UP000429523">
    <property type="component" value="Unassembled WGS sequence"/>
</dbReference>
<dbReference type="EMBL" id="QXFZ01001762">
    <property type="protein sequence ID" value="KAE9085382.1"/>
    <property type="molecule type" value="Genomic_DNA"/>
</dbReference>
<dbReference type="OrthoDB" id="78656at2759"/>
<dbReference type="Proteomes" id="UP000441208">
    <property type="component" value="Unassembled WGS sequence"/>
</dbReference>